<organism evidence="3 4">
    <name type="scientific">Adineta steineri</name>
    <dbReference type="NCBI Taxonomy" id="433720"/>
    <lineage>
        <taxon>Eukaryota</taxon>
        <taxon>Metazoa</taxon>
        <taxon>Spiralia</taxon>
        <taxon>Gnathifera</taxon>
        <taxon>Rotifera</taxon>
        <taxon>Eurotatoria</taxon>
        <taxon>Bdelloidea</taxon>
        <taxon>Adinetida</taxon>
        <taxon>Adinetidae</taxon>
        <taxon>Adineta</taxon>
    </lineage>
</organism>
<protein>
    <submittedName>
        <fullName evidence="3">Uncharacterized protein</fullName>
    </submittedName>
</protein>
<dbReference type="GO" id="GO:0005737">
    <property type="term" value="C:cytoplasm"/>
    <property type="evidence" value="ECO:0007669"/>
    <property type="project" value="UniProtKB-SubCell"/>
</dbReference>
<dbReference type="AlphaFoldDB" id="A0A815QIK5"/>
<comment type="subcellular location">
    <subcellularLocation>
        <location evidence="1">Cytoplasm</location>
    </subcellularLocation>
</comment>
<accession>A0A815QIK5</accession>
<dbReference type="InterPro" id="IPR038840">
    <property type="entry name" value="RWDD3"/>
</dbReference>
<evidence type="ECO:0000256" key="1">
    <source>
        <dbReference type="ARBA" id="ARBA00004496"/>
    </source>
</evidence>
<evidence type="ECO:0000313" key="3">
    <source>
        <dbReference type="EMBL" id="CAF1462564.1"/>
    </source>
</evidence>
<dbReference type="GO" id="GO:0033235">
    <property type="term" value="P:positive regulation of protein sumoylation"/>
    <property type="evidence" value="ECO:0007669"/>
    <property type="project" value="InterPro"/>
</dbReference>
<dbReference type="GO" id="GO:1902073">
    <property type="term" value="P:positive regulation of hypoxia-inducible factor-1alpha signaling pathway"/>
    <property type="evidence" value="ECO:0007669"/>
    <property type="project" value="InterPro"/>
</dbReference>
<name>A0A815QIK5_9BILA</name>
<proteinExistence type="predicted"/>
<sequence>MSEEVEILKAIYCRSNEIVYDDSSQIITYNSYDDHLQCIGFSTNIYMNNMIIVESNVLTRDELKQLRMHACLTTTLYDLFTTLKSVYDELIMKRTKVLVSVEEYASSSSFLMKIDHMRSPNIYMKHLYQWTNELNITGRILVIPHRIYILIEGKHENLKKFIIKLKSETVDIDSRGRPCKERLLTQIVEFNKHPSNFINFEKIEFNNQNELISYLIKFQYGKLSDYITKS</sequence>
<dbReference type="PANTHER" id="PTHR15628:SF1">
    <property type="entry name" value="RWD DOMAIN-CONTAINING PROTEIN 3"/>
    <property type="match status" value="1"/>
</dbReference>
<evidence type="ECO:0000256" key="2">
    <source>
        <dbReference type="ARBA" id="ARBA00022490"/>
    </source>
</evidence>
<comment type="caution">
    <text evidence="3">The sequence shown here is derived from an EMBL/GenBank/DDBJ whole genome shotgun (WGS) entry which is preliminary data.</text>
</comment>
<dbReference type="EMBL" id="CAJNOG010001666">
    <property type="protein sequence ID" value="CAF1462564.1"/>
    <property type="molecule type" value="Genomic_DNA"/>
</dbReference>
<dbReference type="PANTHER" id="PTHR15628">
    <property type="entry name" value="RWD DOMAIN-CONTAINING PROTEIN 3"/>
    <property type="match status" value="1"/>
</dbReference>
<evidence type="ECO:0000313" key="4">
    <source>
        <dbReference type="Proteomes" id="UP000663845"/>
    </source>
</evidence>
<dbReference type="Proteomes" id="UP000663845">
    <property type="component" value="Unassembled WGS sequence"/>
</dbReference>
<reference evidence="3" key="1">
    <citation type="submission" date="2021-02" db="EMBL/GenBank/DDBJ databases">
        <authorList>
            <person name="Nowell W R."/>
        </authorList>
    </citation>
    <scope>NUCLEOTIDE SEQUENCE</scope>
</reference>
<gene>
    <name evidence="3" type="ORF">JYZ213_LOCUS41339</name>
</gene>
<keyword evidence="2" id="KW-0963">Cytoplasm</keyword>